<dbReference type="PIRSF" id="PIRSF018417">
    <property type="entry name" value="FACC_protein"/>
    <property type="match status" value="1"/>
</dbReference>
<dbReference type="GO" id="GO:0043240">
    <property type="term" value="C:Fanconi anaemia nuclear complex"/>
    <property type="evidence" value="ECO:0007669"/>
    <property type="project" value="InterPro"/>
</dbReference>
<protein>
    <submittedName>
        <fullName evidence="3">Fanconi anemia group C protein isoform X1</fullName>
    </submittedName>
</protein>
<dbReference type="KEGG" id="mcal:110307933"/>
<feature type="region of interest" description="Disordered" evidence="1">
    <location>
        <begin position="67"/>
        <end position="97"/>
    </location>
</feature>
<accession>A0A6P7QBP6</accession>
<dbReference type="GO" id="GO:0036297">
    <property type="term" value="P:interstrand cross-link repair"/>
    <property type="evidence" value="ECO:0007669"/>
    <property type="project" value="InterPro"/>
</dbReference>
<dbReference type="InterPro" id="IPR000686">
    <property type="entry name" value="FANCC"/>
</dbReference>
<organism evidence="2 3">
    <name type="scientific">Mus caroli</name>
    <name type="common">Ryukyu mouse</name>
    <name type="synonym">Ricefield mouse</name>
    <dbReference type="NCBI Taxonomy" id="10089"/>
    <lineage>
        <taxon>Eukaryota</taxon>
        <taxon>Metazoa</taxon>
        <taxon>Chordata</taxon>
        <taxon>Craniata</taxon>
        <taxon>Vertebrata</taxon>
        <taxon>Euteleostomi</taxon>
        <taxon>Mammalia</taxon>
        <taxon>Eutheria</taxon>
        <taxon>Euarchontoglires</taxon>
        <taxon>Glires</taxon>
        <taxon>Rodentia</taxon>
        <taxon>Myomorpha</taxon>
        <taxon>Muroidea</taxon>
        <taxon>Muridae</taxon>
        <taxon>Murinae</taxon>
        <taxon>Mus</taxon>
        <taxon>Mus</taxon>
    </lineage>
</organism>
<proteinExistence type="predicted"/>
<evidence type="ECO:0000256" key="1">
    <source>
        <dbReference type="SAM" id="MobiDB-lite"/>
    </source>
</evidence>
<dbReference type="GO" id="GO:0006289">
    <property type="term" value="P:nucleotide-excision repair"/>
    <property type="evidence" value="ECO:0007669"/>
    <property type="project" value="TreeGrafter"/>
</dbReference>
<reference evidence="3" key="1">
    <citation type="submission" date="2025-08" db="UniProtKB">
        <authorList>
            <consortium name="RefSeq"/>
        </authorList>
    </citation>
    <scope>IDENTIFICATION</scope>
</reference>
<keyword evidence="2" id="KW-1185">Reference proteome</keyword>
<name>A0A6P7QBP6_MUSCR</name>
<dbReference type="PANTHER" id="PTHR16798:SF0">
    <property type="entry name" value="FANCONI ANEMIA GROUP C PROTEIN"/>
    <property type="match status" value="1"/>
</dbReference>
<dbReference type="GeneID" id="110307933"/>
<feature type="region of interest" description="Disordered" evidence="1">
    <location>
        <begin position="1"/>
        <end position="43"/>
    </location>
</feature>
<feature type="compositionally biased region" description="Polar residues" evidence="1">
    <location>
        <begin position="32"/>
        <end position="42"/>
    </location>
</feature>
<dbReference type="CTD" id="2176"/>
<dbReference type="GO" id="GO:0034599">
    <property type="term" value="P:cellular response to oxidative stress"/>
    <property type="evidence" value="ECO:0007669"/>
    <property type="project" value="TreeGrafter"/>
</dbReference>
<evidence type="ECO:0000313" key="2">
    <source>
        <dbReference type="Proteomes" id="UP000515126"/>
    </source>
</evidence>
<evidence type="ECO:0000313" key="3">
    <source>
        <dbReference type="RefSeq" id="XP_029324131.1"/>
    </source>
</evidence>
<dbReference type="Proteomes" id="UP000515126">
    <property type="component" value="Chromosome 13"/>
</dbReference>
<dbReference type="PANTHER" id="PTHR16798">
    <property type="entry name" value="FANCONI ANEMIA GROUP C PROTEIN FANCC"/>
    <property type="match status" value="1"/>
</dbReference>
<dbReference type="RefSeq" id="XP_029324131.1">
    <property type="nucleotide sequence ID" value="XM_029468271.1"/>
</dbReference>
<dbReference type="PRINTS" id="PR00494">
    <property type="entry name" value="FANCONICGENE"/>
</dbReference>
<gene>
    <name evidence="3" type="primary">Fancc</name>
</gene>
<sequence>MMPRERAGPQSALRVRTTARAAPLPCDRGKIPNTSKQKSSVRPCQVFKPQKPGGGFFSAAAQSAEAALGEDHPGRSPFPARAEKTRENVRPSLNVGEPRSRGALDLRLDGCCDGTVLFSEMAQESADLTSDYQFWLQKLSAWEQASSKETQEDTCLHLSRFQEFLRQMYEILKEMDSDAILERFPTIGQLLAKACWNPLILAYDESQKLVIWCLCCLVNKEPRTSAESGLNSWIRGLLSHVLSAFRFDMKEVCLFTKSLGYESIDYYPSLLKNMVLSLVSELRESHLNGLNTQSRMAPERMMSLSQVCVPLVTLPDMEPLVEALLTYHGHEPQEVLAPEFFEAVNEAFLSEKIVLPTSSVVSLWFRHLPSLEKATLHLFEKLFSSKIICLRRMECCIRESFLPQAACQPAIFRIVDEMFRFVLLETDGAPEVLAALQVFTSCLVEALKKENKQLKFALRTYFPYGAPCLAAALSQHPEAIPQGHRLQPLLHISQLLREAVEDCTRGSPRDPFESWFLFAHFGGWVDLAVAESLLREEAEPPAGLLWLLVFYYSPQDGSQRREQSMVELKVLINHLLMLLRIGHLSATDLQEAAESPSGDPRPPVCGQLVRRLLLSLLLWTPEGHAIVWEAVTHMAHTDAVIQEIIGFLDQTLYRSHHLCVEASRKLARELLKELQAQV</sequence>
<dbReference type="Pfam" id="PF02106">
    <property type="entry name" value="Fanconi_C"/>
    <property type="match status" value="1"/>
</dbReference>
<dbReference type="AlphaFoldDB" id="A0A6P7QBP6"/>